<reference evidence="2" key="1">
    <citation type="submission" date="2022-06" db="EMBL/GenBank/DDBJ databases">
        <title>Uncovering the hologenomic basis of an extraordinary plant invasion.</title>
        <authorList>
            <person name="Bieker V.C."/>
            <person name="Martin M.D."/>
            <person name="Gilbert T."/>
            <person name="Hodgins K."/>
            <person name="Battlay P."/>
            <person name="Petersen B."/>
            <person name="Wilson J."/>
        </authorList>
    </citation>
    <scope>NUCLEOTIDE SEQUENCE</scope>
    <source>
        <strain evidence="2">AA19_3_7</strain>
        <tissue evidence="2">Leaf</tissue>
    </source>
</reference>
<feature type="region of interest" description="Disordered" evidence="1">
    <location>
        <begin position="1"/>
        <end position="57"/>
    </location>
</feature>
<accession>A0AAD5BX18</accession>
<protein>
    <submittedName>
        <fullName evidence="2">Uncharacterized protein</fullName>
    </submittedName>
</protein>
<feature type="compositionally biased region" description="Basic and acidic residues" evidence="1">
    <location>
        <begin position="1"/>
        <end position="10"/>
    </location>
</feature>
<evidence type="ECO:0000313" key="2">
    <source>
        <dbReference type="EMBL" id="KAI7731313.1"/>
    </source>
</evidence>
<name>A0AAD5BX18_AMBAR</name>
<feature type="compositionally biased region" description="Polar residues" evidence="1">
    <location>
        <begin position="11"/>
        <end position="36"/>
    </location>
</feature>
<evidence type="ECO:0000256" key="1">
    <source>
        <dbReference type="SAM" id="MobiDB-lite"/>
    </source>
</evidence>
<evidence type="ECO:0000313" key="3">
    <source>
        <dbReference type="Proteomes" id="UP001206925"/>
    </source>
</evidence>
<dbReference type="AlphaFoldDB" id="A0AAD5BX18"/>
<dbReference type="Proteomes" id="UP001206925">
    <property type="component" value="Unassembled WGS sequence"/>
</dbReference>
<keyword evidence="3" id="KW-1185">Reference proteome</keyword>
<comment type="caution">
    <text evidence="2">The sequence shown here is derived from an EMBL/GenBank/DDBJ whole genome shotgun (WGS) entry which is preliminary data.</text>
</comment>
<organism evidence="2 3">
    <name type="scientific">Ambrosia artemisiifolia</name>
    <name type="common">Common ragweed</name>
    <dbReference type="NCBI Taxonomy" id="4212"/>
    <lineage>
        <taxon>Eukaryota</taxon>
        <taxon>Viridiplantae</taxon>
        <taxon>Streptophyta</taxon>
        <taxon>Embryophyta</taxon>
        <taxon>Tracheophyta</taxon>
        <taxon>Spermatophyta</taxon>
        <taxon>Magnoliopsida</taxon>
        <taxon>eudicotyledons</taxon>
        <taxon>Gunneridae</taxon>
        <taxon>Pentapetalae</taxon>
        <taxon>asterids</taxon>
        <taxon>campanulids</taxon>
        <taxon>Asterales</taxon>
        <taxon>Asteraceae</taxon>
        <taxon>Asteroideae</taxon>
        <taxon>Heliantheae alliance</taxon>
        <taxon>Heliantheae</taxon>
        <taxon>Ambrosia</taxon>
    </lineage>
</organism>
<dbReference type="EMBL" id="JAMZMK010010483">
    <property type="protein sequence ID" value="KAI7731313.1"/>
    <property type="molecule type" value="Genomic_DNA"/>
</dbReference>
<proteinExistence type="predicted"/>
<sequence>MNRDRRRTSIHDITNVNNSDAPSYQMPITGSTNQPNGPGAPMKHRPHQPNMPPGMGMYGAPMGHVVAATPGHMPSAVGTPVMMPHNHHPPYVMPVAYPMAPPTTMHQ</sequence>
<gene>
    <name evidence="2" type="ORF">M8C21_002589</name>
</gene>